<dbReference type="InterPro" id="IPR011050">
    <property type="entry name" value="Pectin_lyase_fold/virulence"/>
</dbReference>
<name>A0A2A5IK21_BACPU</name>
<dbReference type="InterPro" id="IPR012334">
    <property type="entry name" value="Pectin_lyas_fold"/>
</dbReference>
<organism evidence="3 4">
    <name type="scientific">Bacillus pumilus</name>
    <name type="common">Bacillus mesentericus</name>
    <dbReference type="NCBI Taxonomy" id="1408"/>
    <lineage>
        <taxon>Bacteria</taxon>
        <taxon>Bacillati</taxon>
        <taxon>Bacillota</taxon>
        <taxon>Bacilli</taxon>
        <taxon>Bacillales</taxon>
        <taxon>Bacillaceae</taxon>
        <taxon>Bacillus</taxon>
    </lineage>
</organism>
<evidence type="ECO:0000259" key="2">
    <source>
        <dbReference type="Pfam" id="PF12708"/>
    </source>
</evidence>
<dbReference type="Gene3D" id="4.10.80.40">
    <property type="entry name" value="succinate dehydrogenase protein domain"/>
    <property type="match status" value="1"/>
</dbReference>
<dbReference type="EMBL" id="NKHG01000135">
    <property type="protein sequence ID" value="PCK17690.1"/>
    <property type="molecule type" value="Genomic_DNA"/>
</dbReference>
<gene>
    <name evidence="3" type="ORF">CEY02_19855</name>
</gene>
<dbReference type="Gene3D" id="2.160.20.10">
    <property type="entry name" value="Single-stranded right-handed beta-helix, Pectin lyase-like"/>
    <property type="match status" value="1"/>
</dbReference>
<feature type="domain" description="Peptidase G2 IMC autoproteolytic cleavage" evidence="1">
    <location>
        <begin position="638"/>
        <end position="866"/>
    </location>
</feature>
<dbReference type="SUPFAM" id="SSF51126">
    <property type="entry name" value="Pectin lyase-like"/>
    <property type="match status" value="1"/>
</dbReference>
<dbReference type="Pfam" id="PF12708">
    <property type="entry name" value="Pect-lyase_RHGA_epim"/>
    <property type="match status" value="1"/>
</dbReference>
<dbReference type="Gene3D" id="2.160.10.20">
    <property type="entry name" value="Insect antifreeze protein"/>
    <property type="match status" value="1"/>
</dbReference>
<dbReference type="Pfam" id="PF11962">
    <property type="entry name" value="Peptidase_G2"/>
    <property type="match status" value="1"/>
</dbReference>
<accession>A0A2A5IK21</accession>
<dbReference type="SMART" id="SM00710">
    <property type="entry name" value="PbH1"/>
    <property type="match status" value="7"/>
</dbReference>
<dbReference type="Gene3D" id="2.40.300.10">
    <property type="entry name" value="Head decoration protein D"/>
    <property type="match status" value="1"/>
</dbReference>
<dbReference type="OrthoDB" id="2501352at2"/>
<feature type="domain" description="Rhamnogalacturonase A/B/Epimerase-like pectate lyase" evidence="2">
    <location>
        <begin position="109"/>
        <end position="319"/>
    </location>
</feature>
<protein>
    <recommendedName>
        <fullName evidence="5">Peptidase G2</fullName>
    </recommendedName>
</protein>
<evidence type="ECO:0000313" key="4">
    <source>
        <dbReference type="Proteomes" id="UP000228754"/>
    </source>
</evidence>
<dbReference type="InterPro" id="IPR006626">
    <property type="entry name" value="PbH1"/>
</dbReference>
<dbReference type="Proteomes" id="UP000228754">
    <property type="component" value="Unassembled WGS sequence"/>
</dbReference>
<evidence type="ECO:0008006" key="5">
    <source>
        <dbReference type="Google" id="ProtNLM"/>
    </source>
</evidence>
<dbReference type="AlphaFoldDB" id="A0A2A5IK21"/>
<evidence type="ECO:0000313" key="3">
    <source>
        <dbReference type="EMBL" id="PCK17690.1"/>
    </source>
</evidence>
<comment type="caution">
    <text evidence="3">The sequence shown here is derived from an EMBL/GenBank/DDBJ whole genome shotgun (WGS) entry which is preliminary data.</text>
</comment>
<sequence length="870" mass="93972">MAFENELIPVNTLGVQDEETGKWIPVDAVALRSHTDRLTIDEIKDKFIETYNEILKVDKSLAEKILLVDKSTKDEINGMKNTIGNIDDFHATGTNLVEKVINSLIERRVNVKDFGAKGDGVTNDQAAFELALSSSYSEIFVPEGTYLVMGLSIPSYTRLIGTGKSSIIKLHRSADPKKDVIVTKPGAEYVQIENLTADWNRSKTNNTIGSGANATCVSIKKAKFVWIRNVYAENAGLHGFDVTSPSYNKSTDNQTVYQTGGSSYVWIDNCVASNFGDDGFTTHFSEYIFITNCYSFDGNGSAHPSKASNTNGFEVDDGSKNVWIGNCHSRKNARGFEVKAHASAPAAQNVNLSDCTSLNDIRSFDFRHIGHHLSTDPLSTTARNINVVNCFAIKPIYSTMYEGLSPKALVVSAFVNVNISNFHAIGDPSYDYKKTPAIAFQYKSRNINVSNITVKDFRTSDADIYIYGGAQKTDYVNISNVSIFESAPIGIKVGSGVTNVNISNGSLIGRNAAGSIGIYCYNNQANINSVNVEKYSTPSEMAGNKYTFIPNNFKNGTRIATTSGYAKTKTSFIAASTGGAQVTAEAAAVIATTGGAKARGVRNAVIASSGGSNTSAEGSRSLVVASNNSSIVGAGSSRVVIGSNGVANKKDYTTTWGYGTSTTPLSSNIKLEIHSKSGNVTSAGQVKGGSTFSDYAEYFESADGKSIPSGYFVTLENEKIKKANLGDQVLGVISETAGIVLGESTFNWQGRYVKNEFGGLIYEDVDVTFINQEGIEVTETRRVPKENPYFNPEEEYVARSERPEWNVVGMFGQVHVRIDETVQTGDKIVPKAGKGTKSTSNQGFHVMKVTTPFSKERGFGVAVCLITPQY</sequence>
<evidence type="ECO:0000259" key="1">
    <source>
        <dbReference type="Pfam" id="PF11962"/>
    </source>
</evidence>
<dbReference type="InterPro" id="IPR024535">
    <property type="entry name" value="RHGA/B-epi-like_pectate_lyase"/>
</dbReference>
<reference evidence="3 4" key="1">
    <citation type="submission" date="2017-06" db="EMBL/GenBank/DDBJ databases">
        <title>Draft Genome Sequence of Bacillus sp Strain 36R Isolated from saline sediment at Atanasia, Sonora, Mexico.</title>
        <authorList>
            <person name="Sanchez Diaz R."/>
            <person name="Quiroz Macias M.E."/>
            <person name="Ibarra Gamez J.C."/>
            <person name="Enciso Ibarra J."/>
            <person name="Gomez Gil B."/>
            <person name="Galaviz Silva L."/>
        </authorList>
    </citation>
    <scope>NUCLEOTIDE SEQUENCE [LARGE SCALE GENOMIC DNA]</scope>
    <source>
        <strain evidence="3 4">36R_ATNSAL</strain>
    </source>
</reference>
<proteinExistence type="predicted"/>
<dbReference type="InterPro" id="IPR021865">
    <property type="entry name" value="Peptidase_G2"/>
</dbReference>